<dbReference type="GO" id="GO:0000976">
    <property type="term" value="F:transcription cis-regulatory region binding"/>
    <property type="evidence" value="ECO:0007669"/>
    <property type="project" value="TreeGrafter"/>
</dbReference>
<dbReference type="InterPro" id="IPR028082">
    <property type="entry name" value="Peripla_BP_I"/>
</dbReference>
<accession>A0A7K0D7S2</accession>
<dbReference type="Gene3D" id="1.10.260.40">
    <property type="entry name" value="lambda repressor-like DNA-binding domains"/>
    <property type="match status" value="1"/>
</dbReference>
<evidence type="ECO:0000313" key="5">
    <source>
        <dbReference type="EMBL" id="MQY21591.1"/>
    </source>
</evidence>
<dbReference type="AlphaFoldDB" id="A0A7K0D7S2"/>
<keyword evidence="6" id="KW-1185">Reference proteome</keyword>
<evidence type="ECO:0000256" key="3">
    <source>
        <dbReference type="ARBA" id="ARBA00023163"/>
    </source>
</evidence>
<dbReference type="PANTHER" id="PTHR30146">
    <property type="entry name" value="LACI-RELATED TRANSCRIPTIONAL REPRESSOR"/>
    <property type="match status" value="1"/>
</dbReference>
<dbReference type="EMBL" id="WEGK01000010">
    <property type="protein sequence ID" value="MQY21591.1"/>
    <property type="molecule type" value="Genomic_DNA"/>
</dbReference>
<evidence type="ECO:0000256" key="2">
    <source>
        <dbReference type="ARBA" id="ARBA00023125"/>
    </source>
</evidence>
<dbReference type="SMART" id="SM00354">
    <property type="entry name" value="HTH_LACI"/>
    <property type="match status" value="1"/>
</dbReference>
<dbReference type="GO" id="GO:0003700">
    <property type="term" value="F:DNA-binding transcription factor activity"/>
    <property type="evidence" value="ECO:0007669"/>
    <property type="project" value="TreeGrafter"/>
</dbReference>
<dbReference type="RefSeq" id="WP_153412464.1">
    <property type="nucleotide sequence ID" value="NZ_WEGK01000010.1"/>
</dbReference>
<evidence type="ECO:0000256" key="1">
    <source>
        <dbReference type="ARBA" id="ARBA00023015"/>
    </source>
</evidence>
<organism evidence="5 6">
    <name type="scientific">Nocardia macrotermitis</name>
    <dbReference type="NCBI Taxonomy" id="2585198"/>
    <lineage>
        <taxon>Bacteria</taxon>
        <taxon>Bacillati</taxon>
        <taxon>Actinomycetota</taxon>
        <taxon>Actinomycetes</taxon>
        <taxon>Mycobacteriales</taxon>
        <taxon>Nocardiaceae</taxon>
        <taxon>Nocardia</taxon>
    </lineage>
</organism>
<sequence>MGKRARSGSVGVVDLARELGVSTATVSRALNGSSAVRAEQAERIRAHAAARGYVPNRLAKGLSATRSRAFVGFVVPYVDTPAYSTVAAECARLLSTDGTQMILTITENDPERELRQLREMTASRVAGLIISPSAGILEESRAILGALPVVELHRACGIRAPGVFSDDEQALMDAVGHLAELGHREIAYVGTSQELSHGAIRLRAVRRGMERAGLEPDRMPTRLLEPTRRNGRAAADELLGMPNPPTALLVGGGALSVGVAEAVRASRFRVPQDLSLIVYGDPEWFALSNPALTTLRVSYAELARTAARLLSEALDVRESGAEIAAESHLITPEFRLGGSTASPRS</sequence>
<dbReference type="SUPFAM" id="SSF53822">
    <property type="entry name" value="Periplasmic binding protein-like I"/>
    <property type="match status" value="1"/>
</dbReference>
<dbReference type="PANTHER" id="PTHR30146:SF138">
    <property type="entry name" value="TRANSCRIPTIONAL REGULATORY PROTEIN"/>
    <property type="match status" value="1"/>
</dbReference>
<dbReference type="InterPro" id="IPR046335">
    <property type="entry name" value="LacI/GalR-like_sensor"/>
</dbReference>
<evidence type="ECO:0000313" key="6">
    <source>
        <dbReference type="Proteomes" id="UP000438448"/>
    </source>
</evidence>
<dbReference type="OrthoDB" id="59108at2"/>
<name>A0A7K0D7S2_9NOCA</name>
<evidence type="ECO:0000259" key="4">
    <source>
        <dbReference type="PROSITE" id="PS50932"/>
    </source>
</evidence>
<keyword evidence="3" id="KW-0804">Transcription</keyword>
<dbReference type="Pfam" id="PF00356">
    <property type="entry name" value="LacI"/>
    <property type="match status" value="1"/>
</dbReference>
<keyword evidence="1" id="KW-0805">Transcription regulation</keyword>
<keyword evidence="2" id="KW-0238">DNA-binding</keyword>
<dbReference type="CDD" id="cd06267">
    <property type="entry name" value="PBP1_LacI_sugar_binding-like"/>
    <property type="match status" value="1"/>
</dbReference>
<dbReference type="CDD" id="cd01392">
    <property type="entry name" value="HTH_LacI"/>
    <property type="match status" value="1"/>
</dbReference>
<gene>
    <name evidence="5" type="primary">ccpA</name>
    <name evidence="5" type="ORF">NRB20_47040</name>
</gene>
<reference evidence="5 6" key="1">
    <citation type="submission" date="2019-10" db="EMBL/GenBank/DDBJ databases">
        <title>Nocardia macrotermitis sp. nov. and Nocardia aurantia sp. nov., isolated from the gut of fungus growing-termite Macrotermes natalensis.</title>
        <authorList>
            <person name="Benndorf R."/>
            <person name="Schwitalla J."/>
            <person name="Martin K."/>
            <person name="De Beer W."/>
            <person name="Kaster A.-K."/>
            <person name="Vollmers J."/>
            <person name="Poulsen M."/>
            <person name="Beemelmanns C."/>
        </authorList>
    </citation>
    <scope>NUCLEOTIDE SEQUENCE [LARGE SCALE GENOMIC DNA]</scope>
    <source>
        <strain evidence="5 6">RB20</strain>
    </source>
</reference>
<dbReference type="InterPro" id="IPR000843">
    <property type="entry name" value="HTH_LacI"/>
</dbReference>
<dbReference type="Pfam" id="PF13377">
    <property type="entry name" value="Peripla_BP_3"/>
    <property type="match status" value="1"/>
</dbReference>
<feature type="domain" description="HTH lacI-type" evidence="4">
    <location>
        <begin position="10"/>
        <end position="64"/>
    </location>
</feature>
<dbReference type="SUPFAM" id="SSF47413">
    <property type="entry name" value="lambda repressor-like DNA-binding domains"/>
    <property type="match status" value="1"/>
</dbReference>
<dbReference type="Gene3D" id="3.40.50.2300">
    <property type="match status" value="2"/>
</dbReference>
<dbReference type="InterPro" id="IPR010982">
    <property type="entry name" value="Lambda_DNA-bd_dom_sf"/>
</dbReference>
<dbReference type="Proteomes" id="UP000438448">
    <property type="component" value="Unassembled WGS sequence"/>
</dbReference>
<comment type="caution">
    <text evidence="5">The sequence shown here is derived from an EMBL/GenBank/DDBJ whole genome shotgun (WGS) entry which is preliminary data.</text>
</comment>
<dbReference type="PROSITE" id="PS50932">
    <property type="entry name" value="HTH_LACI_2"/>
    <property type="match status" value="1"/>
</dbReference>
<protein>
    <submittedName>
        <fullName evidence="5">Catabolite control protein A</fullName>
    </submittedName>
</protein>
<proteinExistence type="predicted"/>